<comment type="caution">
    <text evidence="1">The sequence shown here is derived from an EMBL/GenBank/DDBJ whole genome shotgun (WGS) entry which is preliminary data.</text>
</comment>
<evidence type="ECO:0000313" key="1">
    <source>
        <dbReference type="EMBL" id="MCK8786100.1"/>
    </source>
</evidence>
<dbReference type="RefSeq" id="WP_248668216.1">
    <property type="nucleotide sequence ID" value="NZ_JALPRX010000073.1"/>
</dbReference>
<dbReference type="AlphaFoldDB" id="A0A9X1YAH1"/>
<sequence length="311" mass="34129">MSFSFSRADTDLLQGVIDMHLHTMPCLFDRPLDDLEAAEQARAAGYRGLVLKSIYVPNADRVELVRRVVPGIELFGSIVLNHSVGGLNPEAVRTAIGFGARVMWLPTVHAQHHFDHFGMPTYPWLGQRAGALPQVPVAGIRLVDESGGLKPEVTEILALAKAADLVTGTGHVALDEVYAVAREARRIGYERLVQTHVGWHATDWPIEDLKALADLGLRFEFCINPTMPNRQQQSPRKLTDTIKALGVERCFVATDLGQHDNAHPIEGMRMWLRILALHGFSAGEIDHLARRHPATLLGLDPAPVALALAAQ</sequence>
<dbReference type="InterPro" id="IPR046249">
    <property type="entry name" value="DUF6282"/>
</dbReference>
<keyword evidence="2" id="KW-1185">Reference proteome</keyword>
<dbReference type="SUPFAM" id="SSF51556">
    <property type="entry name" value="Metallo-dependent hydrolases"/>
    <property type="match status" value="1"/>
</dbReference>
<evidence type="ECO:0000313" key="2">
    <source>
        <dbReference type="Proteomes" id="UP001139516"/>
    </source>
</evidence>
<accession>A0A9X1YAH1</accession>
<dbReference type="InterPro" id="IPR032466">
    <property type="entry name" value="Metal_Hydrolase"/>
</dbReference>
<proteinExistence type="predicted"/>
<dbReference type="Pfam" id="PF19799">
    <property type="entry name" value="DUF6282"/>
    <property type="match status" value="1"/>
</dbReference>
<reference evidence="1" key="1">
    <citation type="submission" date="2022-04" db="EMBL/GenBank/DDBJ databases">
        <title>Roseomonas acroporae sp. nov., isolated from coral Acropora digitifera.</title>
        <authorList>
            <person name="Sun H."/>
        </authorList>
    </citation>
    <scope>NUCLEOTIDE SEQUENCE</scope>
    <source>
        <strain evidence="1">NAR14</strain>
    </source>
</reference>
<dbReference type="Proteomes" id="UP001139516">
    <property type="component" value="Unassembled WGS sequence"/>
</dbReference>
<organism evidence="1 2">
    <name type="scientific">Roseomonas acroporae</name>
    <dbReference type="NCBI Taxonomy" id="2937791"/>
    <lineage>
        <taxon>Bacteria</taxon>
        <taxon>Pseudomonadati</taxon>
        <taxon>Pseudomonadota</taxon>
        <taxon>Alphaproteobacteria</taxon>
        <taxon>Acetobacterales</taxon>
        <taxon>Roseomonadaceae</taxon>
        <taxon>Roseomonas</taxon>
    </lineage>
</organism>
<protein>
    <submittedName>
        <fullName evidence="1">DUF6282 family protein</fullName>
    </submittedName>
</protein>
<gene>
    <name evidence="1" type="ORF">M0638_17130</name>
</gene>
<name>A0A9X1YAH1_9PROT</name>
<dbReference type="EMBL" id="JALPRX010000073">
    <property type="protein sequence ID" value="MCK8786100.1"/>
    <property type="molecule type" value="Genomic_DNA"/>
</dbReference>